<evidence type="ECO:0000256" key="7">
    <source>
        <dbReference type="ARBA" id="ARBA00042645"/>
    </source>
</evidence>
<keyword evidence="3" id="KW-0809">Transit peptide</keyword>
<dbReference type="InterPro" id="IPR029058">
    <property type="entry name" value="AB_hydrolase_fold"/>
</dbReference>
<comment type="caution">
    <text evidence="13">The sequence shown here is derived from an EMBL/GenBank/DDBJ whole genome shotgun (WGS) entry which is preliminary data.</text>
</comment>
<dbReference type="EC" id="3.1.1.93" evidence="4"/>
<name>A0ABU5I5L5_9HYPH</name>
<reference evidence="13 14" key="1">
    <citation type="submission" date="2023-12" db="EMBL/GenBank/DDBJ databases">
        <title>Description of Novel Strain Fulvimarina sp. 2208YS6-2-32 isolated from Uroteuthis (Photololigo) edulis.</title>
        <authorList>
            <person name="Park J.-S."/>
        </authorList>
    </citation>
    <scope>NUCLEOTIDE SEQUENCE [LARGE SCALE GENOMIC DNA]</scope>
    <source>
        <strain evidence="13 14">2208YS6-2-32</strain>
    </source>
</reference>
<protein>
    <recommendedName>
        <fullName evidence="5">Palmitoyl-protein thioesterase ABHD10, mitochondrial</fullName>
        <ecNumber evidence="4">3.1.1.93</ecNumber>
        <ecNumber evidence="1">3.1.2.22</ecNumber>
    </recommendedName>
    <alternativeName>
        <fullName evidence="7">Acyl-protein thioesterase ABHD10</fullName>
    </alternativeName>
    <alternativeName>
        <fullName evidence="8">Alpha/beta hydrolase domain-containing protein 10</fullName>
    </alternativeName>
    <alternativeName>
        <fullName evidence="6">Mycophenolic acid acyl-glucuronide esterase, mitochondrial</fullName>
    </alternativeName>
</protein>
<dbReference type="Pfam" id="PF12697">
    <property type="entry name" value="Abhydrolase_6"/>
    <property type="match status" value="1"/>
</dbReference>
<comment type="function">
    <text evidence="9">Acts as an acyl-protein thioesterase that hydrolyzes fatty acids from acylated residues in proteins. Regulates the mitochondrial S-depalmitoylation of the nucleophilic active site residue of peroxiredoxin-5/PRDX5, a key antioxidant protein, therefore modulating mitochondrial antioxidant ability. Also catalyzes the deglucuronidation of mycophenolic acid acyl-glucuronide, an active metabolite of the immunosuppressant drug mycophenolate.</text>
</comment>
<evidence type="ECO:0000259" key="12">
    <source>
        <dbReference type="Pfam" id="PF12697"/>
    </source>
</evidence>
<evidence type="ECO:0000256" key="3">
    <source>
        <dbReference type="ARBA" id="ARBA00022946"/>
    </source>
</evidence>
<evidence type="ECO:0000256" key="11">
    <source>
        <dbReference type="ARBA" id="ARBA00047972"/>
    </source>
</evidence>
<dbReference type="PANTHER" id="PTHR16138">
    <property type="entry name" value="MYCOPHENOLIC ACID ACYL-GLUCURONIDE ESTERASE, MITOCHONDRIAL"/>
    <property type="match status" value="1"/>
</dbReference>
<dbReference type="Gene3D" id="3.40.50.1820">
    <property type="entry name" value="alpha/beta hydrolase"/>
    <property type="match status" value="1"/>
</dbReference>
<dbReference type="RefSeq" id="WP_322186939.1">
    <property type="nucleotide sequence ID" value="NZ_JAXLPB010000003.1"/>
</dbReference>
<evidence type="ECO:0000313" key="14">
    <source>
        <dbReference type="Proteomes" id="UP001294412"/>
    </source>
</evidence>
<sequence length="274" mass="29871">MQDATRDVGHEITVGRADEARRIAYRTLDGTGPTIVWLGGYRSDMRGTKAEHLLAMAGAAGRGFLRLDYSGHGESGGRFEDGTISRWTQEAKAAIEAAGAESVVLVGSSMGAWIALRLVALARHETCNFSVEGLMLLAPAPDFTERLMRPKLTDADLQALRTHGYITEASDYSEQPNIYTRALFEDGANNLVMAETIETGCPIAILQGMADPDVPYTHALDLMERLPSDNVTMTLVRDGDHRLSRPQDLALIERLLTDLLSNIDQSRISASTPQ</sequence>
<dbReference type="InterPro" id="IPR052382">
    <property type="entry name" value="ABHD10_acyl-thioesterase"/>
</dbReference>
<evidence type="ECO:0000256" key="9">
    <source>
        <dbReference type="ARBA" id="ARBA00046047"/>
    </source>
</evidence>
<evidence type="ECO:0000313" key="13">
    <source>
        <dbReference type="EMBL" id="MDY8109446.1"/>
    </source>
</evidence>
<comment type="catalytic activity">
    <reaction evidence="11">
        <text>mycophenolic acid O-acyl-beta-D-glucuronide + H2O = mycophenolate + D-glucuronate + H(+)</text>
        <dbReference type="Rhea" id="RHEA:34179"/>
        <dbReference type="ChEBI" id="CHEBI:15377"/>
        <dbReference type="ChEBI" id="CHEBI:15378"/>
        <dbReference type="ChEBI" id="CHEBI:58720"/>
        <dbReference type="ChEBI" id="CHEBI:62932"/>
        <dbReference type="ChEBI" id="CHEBI:66982"/>
        <dbReference type="EC" id="3.1.1.93"/>
    </reaction>
    <physiologicalReaction direction="left-to-right" evidence="11">
        <dbReference type="Rhea" id="RHEA:34180"/>
    </physiologicalReaction>
</comment>
<evidence type="ECO:0000256" key="10">
    <source>
        <dbReference type="ARBA" id="ARBA00047409"/>
    </source>
</evidence>
<evidence type="ECO:0000256" key="5">
    <source>
        <dbReference type="ARBA" id="ARBA00039314"/>
    </source>
</evidence>
<keyword evidence="14" id="KW-1185">Reference proteome</keyword>
<evidence type="ECO:0000256" key="6">
    <source>
        <dbReference type="ARBA" id="ARBA00041520"/>
    </source>
</evidence>
<evidence type="ECO:0000256" key="8">
    <source>
        <dbReference type="ARBA" id="ARBA00042704"/>
    </source>
</evidence>
<feature type="domain" description="AB hydrolase-1" evidence="12">
    <location>
        <begin position="55"/>
        <end position="249"/>
    </location>
</feature>
<evidence type="ECO:0000256" key="4">
    <source>
        <dbReference type="ARBA" id="ARBA00039132"/>
    </source>
</evidence>
<dbReference type="GO" id="GO:0016787">
    <property type="term" value="F:hydrolase activity"/>
    <property type="evidence" value="ECO:0007669"/>
    <property type="project" value="UniProtKB-KW"/>
</dbReference>
<dbReference type="EC" id="3.1.2.22" evidence="1"/>
<evidence type="ECO:0000256" key="1">
    <source>
        <dbReference type="ARBA" id="ARBA00012423"/>
    </source>
</evidence>
<keyword evidence="2 13" id="KW-0378">Hydrolase</keyword>
<comment type="catalytic activity">
    <reaction evidence="10">
        <text>S-hexadecanoyl-L-cysteinyl-[protein] + H2O = L-cysteinyl-[protein] + hexadecanoate + H(+)</text>
        <dbReference type="Rhea" id="RHEA:19233"/>
        <dbReference type="Rhea" id="RHEA-COMP:10131"/>
        <dbReference type="Rhea" id="RHEA-COMP:11032"/>
        <dbReference type="ChEBI" id="CHEBI:7896"/>
        <dbReference type="ChEBI" id="CHEBI:15377"/>
        <dbReference type="ChEBI" id="CHEBI:15378"/>
        <dbReference type="ChEBI" id="CHEBI:29950"/>
        <dbReference type="ChEBI" id="CHEBI:74151"/>
        <dbReference type="EC" id="3.1.2.22"/>
    </reaction>
    <physiologicalReaction direction="left-to-right" evidence="10">
        <dbReference type="Rhea" id="RHEA:19234"/>
    </physiologicalReaction>
</comment>
<dbReference type="InterPro" id="IPR000073">
    <property type="entry name" value="AB_hydrolase_1"/>
</dbReference>
<organism evidence="13 14">
    <name type="scientific">Fulvimarina uroteuthidis</name>
    <dbReference type="NCBI Taxonomy" id="3098149"/>
    <lineage>
        <taxon>Bacteria</taxon>
        <taxon>Pseudomonadati</taxon>
        <taxon>Pseudomonadota</taxon>
        <taxon>Alphaproteobacteria</taxon>
        <taxon>Hyphomicrobiales</taxon>
        <taxon>Aurantimonadaceae</taxon>
        <taxon>Fulvimarina</taxon>
    </lineage>
</organism>
<accession>A0ABU5I5L5</accession>
<dbReference type="Proteomes" id="UP001294412">
    <property type="component" value="Unassembled WGS sequence"/>
</dbReference>
<dbReference type="PANTHER" id="PTHR16138:SF7">
    <property type="entry name" value="PALMITOYL-PROTEIN THIOESTERASE ABHD10, MITOCHONDRIAL"/>
    <property type="match status" value="1"/>
</dbReference>
<dbReference type="EMBL" id="JAXLPB010000003">
    <property type="protein sequence ID" value="MDY8109446.1"/>
    <property type="molecule type" value="Genomic_DNA"/>
</dbReference>
<gene>
    <name evidence="13" type="ORF">U0C82_09865</name>
</gene>
<evidence type="ECO:0000256" key="2">
    <source>
        <dbReference type="ARBA" id="ARBA00022801"/>
    </source>
</evidence>
<dbReference type="SUPFAM" id="SSF53474">
    <property type="entry name" value="alpha/beta-Hydrolases"/>
    <property type="match status" value="1"/>
</dbReference>
<proteinExistence type="predicted"/>